<dbReference type="PANTHER" id="PTHR34142:SF1">
    <property type="entry name" value="GLYCOSIDE HYDROLASE FAMILY 5 DOMAIN-CONTAINING PROTEIN"/>
    <property type="match status" value="1"/>
</dbReference>
<accession>A0A915E714</accession>
<keyword evidence="13" id="KW-1185">Reference proteome</keyword>
<dbReference type="Pfam" id="PF00553">
    <property type="entry name" value="CBM_2"/>
    <property type="match status" value="1"/>
</dbReference>
<dbReference type="InterPro" id="IPR001919">
    <property type="entry name" value="CBD2"/>
</dbReference>
<keyword evidence="8 9" id="KW-0624">Polysaccharide degradation</keyword>
<dbReference type="GO" id="GO:0030245">
    <property type="term" value="P:cellulose catabolic process"/>
    <property type="evidence" value="ECO:0007669"/>
    <property type="project" value="UniProtKB-KW"/>
</dbReference>
<feature type="compositionally biased region" description="Low complexity" evidence="10">
    <location>
        <begin position="295"/>
        <end position="309"/>
    </location>
</feature>
<keyword evidence="4 9" id="KW-0378">Hydrolase</keyword>
<dbReference type="PANTHER" id="PTHR34142">
    <property type="entry name" value="ENDO-BETA-1,4-GLUCANASE A"/>
    <property type="match status" value="1"/>
</dbReference>
<evidence type="ECO:0000256" key="11">
    <source>
        <dbReference type="SAM" id="SignalP"/>
    </source>
</evidence>
<reference evidence="14" key="1">
    <citation type="submission" date="2022-11" db="UniProtKB">
        <authorList>
            <consortium name="WormBaseParasite"/>
        </authorList>
    </citation>
    <scope>IDENTIFICATION</scope>
</reference>
<evidence type="ECO:0000256" key="1">
    <source>
        <dbReference type="ARBA" id="ARBA00000966"/>
    </source>
</evidence>
<evidence type="ECO:0000256" key="2">
    <source>
        <dbReference type="ARBA" id="ARBA00005641"/>
    </source>
</evidence>
<dbReference type="Gene3D" id="3.20.20.80">
    <property type="entry name" value="Glycosidases"/>
    <property type="match status" value="1"/>
</dbReference>
<evidence type="ECO:0000256" key="4">
    <source>
        <dbReference type="ARBA" id="ARBA00022801"/>
    </source>
</evidence>
<feature type="chain" id="PRO_5037138242" description="Endoglucanase" evidence="11">
    <location>
        <begin position="17"/>
        <end position="422"/>
    </location>
</feature>
<feature type="domain" description="CBM2" evidence="12">
    <location>
        <begin position="327"/>
        <end position="418"/>
    </location>
</feature>
<evidence type="ECO:0000256" key="10">
    <source>
        <dbReference type="SAM" id="MobiDB-lite"/>
    </source>
</evidence>
<evidence type="ECO:0000256" key="8">
    <source>
        <dbReference type="ARBA" id="ARBA00023326"/>
    </source>
</evidence>
<proteinExistence type="inferred from homology"/>
<evidence type="ECO:0000259" key="12">
    <source>
        <dbReference type="SMART" id="SM00637"/>
    </source>
</evidence>
<dbReference type="WBParaSite" id="jg26441">
    <property type="protein sequence ID" value="jg26441"/>
    <property type="gene ID" value="jg26441"/>
</dbReference>
<evidence type="ECO:0000256" key="3">
    <source>
        <dbReference type="ARBA" id="ARBA00022729"/>
    </source>
</evidence>
<feature type="signal peptide" evidence="11">
    <location>
        <begin position="1"/>
        <end position="16"/>
    </location>
</feature>
<dbReference type="Gene3D" id="2.60.40.290">
    <property type="match status" value="1"/>
</dbReference>
<dbReference type="GO" id="GO:0030247">
    <property type="term" value="F:polysaccharide binding"/>
    <property type="evidence" value="ECO:0007669"/>
    <property type="project" value="InterPro"/>
</dbReference>
<evidence type="ECO:0000313" key="14">
    <source>
        <dbReference type="WBParaSite" id="jg26441"/>
    </source>
</evidence>
<evidence type="ECO:0000256" key="7">
    <source>
        <dbReference type="ARBA" id="ARBA00023295"/>
    </source>
</evidence>
<dbReference type="InterPro" id="IPR008965">
    <property type="entry name" value="CBM2/CBM3_carb-bd_dom_sf"/>
</dbReference>
<dbReference type="InterPro" id="IPR001547">
    <property type="entry name" value="Glyco_hydro_5"/>
</dbReference>
<sequence length="422" mass="45102">MNFLVCLLALVSSAFAAAPPYGQLSVSGTKLKGSNGQNVQLRGLSLFWSQWMGQFYNAGTVQALKCSWNANLVRAAMGVDQGGYLTDPTGQMNMVDSVVKAAIDQGIYVIIDWHAHDNYQSQAVSFFSQMAKKYAGVPNVIYETFNEPLGVSWKENLVPYHTAVIKAIRQFDTKNVIILGTPTWSQDVDVASQSPITGQSNLMYTLHYYAGSHKADLRSKAQTAINNGLPIFVTEYGTVNADGNGGVDTASSNEWWTFLNQTLSLMPIGLWKTKMRELPGVSCSGSSGSSGGAGSATTKAPAATKAGATTKATATTKAAASSSSKKLAVAPVINHNWSDGFQVDFVFTNNDSKAVCSATFTYALKSGQSLVNTWNMESSSNQNKLPGWVKINVGAKYRDTGISIKGTNSTLPSVSVVSYGYC</sequence>
<keyword evidence="6 9" id="KW-0119">Carbohydrate metabolism</keyword>
<protein>
    <recommendedName>
        <fullName evidence="9">Endoglucanase</fullName>
        <ecNumber evidence="9">3.2.1.4</ecNumber>
    </recommendedName>
</protein>
<keyword evidence="5 9" id="KW-0136">Cellulose degradation</keyword>
<feature type="region of interest" description="Disordered" evidence="10">
    <location>
        <begin position="282"/>
        <end position="309"/>
    </location>
</feature>
<dbReference type="InterPro" id="IPR012291">
    <property type="entry name" value="CBM2_carb-bd_dom_sf"/>
</dbReference>
<dbReference type="EC" id="3.2.1.4" evidence="9"/>
<evidence type="ECO:0000256" key="5">
    <source>
        <dbReference type="ARBA" id="ARBA00023001"/>
    </source>
</evidence>
<dbReference type="SMART" id="SM00637">
    <property type="entry name" value="CBD_II"/>
    <property type="match status" value="1"/>
</dbReference>
<name>A0A915E714_9BILA</name>
<dbReference type="AlphaFoldDB" id="A0A915E714"/>
<comment type="similarity">
    <text evidence="2 9">Belongs to the glycosyl hydrolase 5 (cellulase A) family.</text>
</comment>
<keyword evidence="7 9" id="KW-0326">Glycosidase</keyword>
<dbReference type="PROSITE" id="PS00659">
    <property type="entry name" value="GLYCOSYL_HYDROL_F5"/>
    <property type="match status" value="1"/>
</dbReference>
<keyword evidence="3 11" id="KW-0732">Signal</keyword>
<organism evidence="13 14">
    <name type="scientific">Ditylenchus dipsaci</name>
    <dbReference type="NCBI Taxonomy" id="166011"/>
    <lineage>
        <taxon>Eukaryota</taxon>
        <taxon>Metazoa</taxon>
        <taxon>Ecdysozoa</taxon>
        <taxon>Nematoda</taxon>
        <taxon>Chromadorea</taxon>
        <taxon>Rhabditida</taxon>
        <taxon>Tylenchina</taxon>
        <taxon>Tylenchomorpha</taxon>
        <taxon>Sphaerularioidea</taxon>
        <taxon>Anguinidae</taxon>
        <taxon>Anguininae</taxon>
        <taxon>Ditylenchus</taxon>
    </lineage>
</organism>
<comment type="catalytic activity">
    <reaction evidence="1 9">
        <text>Endohydrolysis of (1-&gt;4)-beta-D-glucosidic linkages in cellulose, lichenin and cereal beta-D-glucans.</text>
        <dbReference type="EC" id="3.2.1.4"/>
    </reaction>
</comment>
<dbReference type="InterPro" id="IPR018087">
    <property type="entry name" value="Glyco_hydro_5_CS"/>
</dbReference>
<evidence type="ECO:0000256" key="9">
    <source>
        <dbReference type="RuleBase" id="RU361153"/>
    </source>
</evidence>
<dbReference type="SUPFAM" id="SSF49384">
    <property type="entry name" value="Carbohydrate-binding domain"/>
    <property type="match status" value="1"/>
</dbReference>
<dbReference type="GO" id="GO:0008810">
    <property type="term" value="F:cellulase activity"/>
    <property type="evidence" value="ECO:0007669"/>
    <property type="project" value="UniProtKB-EC"/>
</dbReference>
<dbReference type="InterPro" id="IPR017853">
    <property type="entry name" value="GH"/>
</dbReference>
<dbReference type="Proteomes" id="UP000887574">
    <property type="component" value="Unplaced"/>
</dbReference>
<evidence type="ECO:0000256" key="6">
    <source>
        <dbReference type="ARBA" id="ARBA00023277"/>
    </source>
</evidence>
<dbReference type="Pfam" id="PF00150">
    <property type="entry name" value="Cellulase"/>
    <property type="match status" value="1"/>
</dbReference>
<dbReference type="SUPFAM" id="SSF51445">
    <property type="entry name" value="(Trans)glycosidases"/>
    <property type="match status" value="1"/>
</dbReference>
<evidence type="ECO:0000313" key="13">
    <source>
        <dbReference type="Proteomes" id="UP000887574"/>
    </source>
</evidence>